<proteinExistence type="predicted"/>
<evidence type="ECO:0000313" key="2">
    <source>
        <dbReference type="Proteomes" id="UP001231109"/>
    </source>
</evidence>
<keyword evidence="2" id="KW-1185">Reference proteome</keyword>
<protein>
    <submittedName>
        <fullName evidence="1">Uncharacterized protein</fullName>
    </submittedName>
</protein>
<accession>A0ABT9HV95</accession>
<dbReference type="EMBL" id="JAPJDZ010000005">
    <property type="protein sequence ID" value="MDP5135021.1"/>
    <property type="molecule type" value="Genomic_DNA"/>
</dbReference>
<dbReference type="RefSeq" id="WP_305973866.1">
    <property type="nucleotide sequence ID" value="NZ_JAPJDZ010000005.1"/>
</dbReference>
<name>A0ABT9HV95_9GAMM</name>
<dbReference type="Proteomes" id="UP001231109">
    <property type="component" value="Unassembled WGS sequence"/>
</dbReference>
<comment type="caution">
    <text evidence="1">The sequence shown here is derived from an EMBL/GenBank/DDBJ whole genome shotgun (WGS) entry which is preliminary data.</text>
</comment>
<gene>
    <name evidence="1" type="ORF">ORJ04_03545</name>
</gene>
<organism evidence="1 2">
    <name type="scientific">Rheinheimera baltica</name>
    <dbReference type="NCBI Taxonomy" id="67576"/>
    <lineage>
        <taxon>Bacteria</taxon>
        <taxon>Pseudomonadati</taxon>
        <taxon>Pseudomonadota</taxon>
        <taxon>Gammaproteobacteria</taxon>
        <taxon>Chromatiales</taxon>
        <taxon>Chromatiaceae</taxon>
        <taxon>Rheinheimera</taxon>
    </lineage>
</organism>
<reference evidence="1 2" key="1">
    <citation type="submission" date="2022-11" db="EMBL/GenBank/DDBJ databases">
        <title>Viruses from the air-sea interface of a natural surface slick.</title>
        <authorList>
            <person name="Rahlff J."/>
            <person name="Holmfeldt K."/>
        </authorList>
    </citation>
    <scope>NUCLEOTIDE SEQUENCE [LARGE SCALE GENOMIC DNA]</scope>
    <source>
        <strain evidence="1 2">SMS4</strain>
    </source>
</reference>
<sequence>MQQIKQQLIDDSVAKDTITQGNDILQQALSMFDMQLSQPVAMAFPNVINDTGTPGVDIGTLDVNQLFAQQEQLLYGAANLVPDNQTQVQTAPTSAPVQDTLDSSAELQAIQQMYANNER</sequence>
<evidence type="ECO:0000313" key="1">
    <source>
        <dbReference type="EMBL" id="MDP5135021.1"/>
    </source>
</evidence>